<evidence type="ECO:0000256" key="1">
    <source>
        <dbReference type="SAM" id="SignalP"/>
    </source>
</evidence>
<organism evidence="2 3">
    <name type="scientific">Vallitalea pronyensis</name>
    <dbReference type="NCBI Taxonomy" id="1348613"/>
    <lineage>
        <taxon>Bacteria</taxon>
        <taxon>Bacillati</taxon>
        <taxon>Bacillota</taxon>
        <taxon>Clostridia</taxon>
        <taxon>Lachnospirales</taxon>
        <taxon>Vallitaleaceae</taxon>
        <taxon>Vallitalea</taxon>
    </lineage>
</organism>
<feature type="signal peptide" evidence="1">
    <location>
        <begin position="1"/>
        <end position="25"/>
    </location>
</feature>
<name>A0A8J8MH97_9FIRM</name>
<keyword evidence="1" id="KW-0732">Signal</keyword>
<keyword evidence="3" id="KW-1185">Reference proteome</keyword>
<feature type="chain" id="PRO_5035169198" evidence="1">
    <location>
        <begin position="26"/>
        <end position="52"/>
    </location>
</feature>
<gene>
    <name evidence="2" type="ORF">HZI73_02935</name>
</gene>
<sequence length="52" mass="5851">MRKRRLVSLTLVLVLLLSSLVPAMAKELAYSDTEGHWAQEQILKWSAGLHCS</sequence>
<dbReference type="KEGG" id="vpy:HZI73_02935"/>
<proteinExistence type="predicted"/>
<dbReference type="RefSeq" id="WP_212696768.1">
    <property type="nucleotide sequence ID" value="NZ_CP058649.1"/>
</dbReference>
<dbReference type="AlphaFoldDB" id="A0A8J8MH97"/>
<reference evidence="2" key="1">
    <citation type="submission" date="2020-07" db="EMBL/GenBank/DDBJ databases">
        <title>Vallitalea pronyensis genome.</title>
        <authorList>
            <person name="Postec A."/>
        </authorList>
    </citation>
    <scope>NUCLEOTIDE SEQUENCE</scope>
    <source>
        <strain evidence="2">FatNI3</strain>
    </source>
</reference>
<dbReference type="Proteomes" id="UP000683246">
    <property type="component" value="Chromosome"/>
</dbReference>
<protein>
    <submittedName>
        <fullName evidence="2">Uncharacterized protein</fullName>
    </submittedName>
</protein>
<evidence type="ECO:0000313" key="2">
    <source>
        <dbReference type="EMBL" id="QUI21303.1"/>
    </source>
</evidence>
<accession>A0A8J8MH97</accession>
<dbReference type="EMBL" id="CP058649">
    <property type="protein sequence ID" value="QUI21303.1"/>
    <property type="molecule type" value="Genomic_DNA"/>
</dbReference>
<evidence type="ECO:0000313" key="3">
    <source>
        <dbReference type="Proteomes" id="UP000683246"/>
    </source>
</evidence>